<feature type="domain" description="Leucyl-tRNA synthetase editing" evidence="13">
    <location>
        <begin position="278"/>
        <end position="459"/>
    </location>
</feature>
<sequence>MSEYNFNQIEKKWQRYWEENHTFKATPTSDKPKYYAMDMFPYPSGAGLHVGHPLGYIASDIVSRYKRLTGHNVLHPMGFDSFGLPAEQYAIQTGQHPAITTEENITRYVEQLKNLGFSFDWDLEIRTSDPGYYKWTQWIFMQLFNSFYNHNTDKAEPISELVQEFEQYGNKNVNAACDEDTPAFSADDWTKMDEQEQSEMLLKYRLTYVAEAIVNWCPALGTVLANDEVVGGVSERGGYPVERKLMRQWMMRITAYSERLLKGLEDIDWPEPVKEMQRNWIGKSIGAIMSFPLEGIDAEIKVFTTRLDTVYGATFLVLAPEHELVEQITTEEQRKTVEAYVNVAKNRSERERMTDVKTVSGAFTGAYATNPYNNEKIPVFIADYVLAGYGTGAVMAVPSGDQRDWNFAKHFDLPIVPISDAQKDLDVQADATKEGHYINSEMINGMTYQEAMPVLVKFLEENGIGKSKVNYRMRDAVFSRQRYWGEPVPVYFKDGIPHLLDESELPLELPKIDAYLPTETGEPPLGRAVDWKYQDEYPYELSTMPGWAGSSWYWYRYMDPKNDVAFADKDIIKYWRDVDLYIGGSEHATGHLLYSRFWNKFLFDMELVVEEEPFKKLINQGMIQGRSNFVYRVAFGFHHLIEKDYNWDDLEKEVLAQFPKVLISKSFHEKFMNSKDGEPDNSVSNLIKSKIKHLEEELKLKYDFIGDFFPIRSYPVHVDVNLVDNDVLKENEFVKWRPGYEKVILINEEDGKYICGVEIEKMSKSKYNVVNPDDIVERYGADTLRMYEMFLGPLEQFKPWNTNGMDGVNKFLKRFWKLFHDNAGNWAVSDAAPTAEELKSLHKTIKKVEEDIERFSFNTSVSTFMICVNELTQLKTNKHAILEPLTIILSPYAPHITEELWEKLGHKESISYASFPQWKEEYLVESSFEYPVSINGKMRAKVTFALDTPREEMEKAVVNDEQVIKFMEGKAPKKIIIVPSKIINVVV</sequence>
<comment type="caution">
    <text evidence="9">Lacks conserved residue(s) required for the propagation of feature annotation.</text>
</comment>
<evidence type="ECO:0000256" key="4">
    <source>
        <dbReference type="ARBA" id="ARBA00022741"/>
    </source>
</evidence>
<evidence type="ECO:0000259" key="13">
    <source>
        <dbReference type="Pfam" id="PF13603"/>
    </source>
</evidence>
<feature type="domain" description="Aminoacyl-tRNA synthetase class Ia" evidence="11">
    <location>
        <begin position="760"/>
        <end position="787"/>
    </location>
</feature>
<dbReference type="Gene3D" id="1.10.730.10">
    <property type="entry name" value="Isoleucyl-tRNA Synthetase, Domain 1"/>
    <property type="match status" value="1"/>
</dbReference>
<evidence type="ECO:0000256" key="10">
    <source>
        <dbReference type="RuleBase" id="RU363035"/>
    </source>
</evidence>
<dbReference type="Pfam" id="PF08264">
    <property type="entry name" value="Anticodon_1"/>
    <property type="match status" value="1"/>
</dbReference>
<keyword evidence="15" id="KW-1185">Reference proteome</keyword>
<dbReference type="InterPro" id="IPR002302">
    <property type="entry name" value="Leu-tRNA-ligase"/>
</dbReference>
<dbReference type="InterPro" id="IPR025709">
    <property type="entry name" value="Leu_tRNA-synth_edit"/>
</dbReference>
<dbReference type="SUPFAM" id="SSF50677">
    <property type="entry name" value="ValRS/IleRS/LeuRS editing domain"/>
    <property type="match status" value="1"/>
</dbReference>
<keyword evidence="6 9" id="KW-0648">Protein biosynthesis</keyword>
<organism evidence="14 15">
    <name type="scientific">Pontibacter toksunensis</name>
    <dbReference type="NCBI Taxonomy" id="1332631"/>
    <lineage>
        <taxon>Bacteria</taxon>
        <taxon>Pseudomonadati</taxon>
        <taxon>Bacteroidota</taxon>
        <taxon>Cytophagia</taxon>
        <taxon>Cytophagales</taxon>
        <taxon>Hymenobacteraceae</taxon>
        <taxon>Pontibacter</taxon>
    </lineage>
</organism>
<dbReference type="InterPro" id="IPR014729">
    <property type="entry name" value="Rossmann-like_a/b/a_fold"/>
</dbReference>
<dbReference type="InterPro" id="IPR001412">
    <property type="entry name" value="aa-tRNA-synth_I_CS"/>
</dbReference>
<evidence type="ECO:0000313" key="14">
    <source>
        <dbReference type="EMBL" id="MFD2999091.1"/>
    </source>
</evidence>
<feature type="domain" description="Aminoacyl-tRNA synthetase class Ia" evidence="11">
    <location>
        <begin position="13"/>
        <end position="145"/>
    </location>
</feature>
<dbReference type="CDD" id="cd07958">
    <property type="entry name" value="Anticodon_Ia_Leu_BEm"/>
    <property type="match status" value="1"/>
</dbReference>
<dbReference type="InterPro" id="IPR009080">
    <property type="entry name" value="tRNAsynth_Ia_anticodon-bd"/>
</dbReference>
<keyword evidence="4 9" id="KW-0547">Nucleotide-binding</keyword>
<evidence type="ECO:0000256" key="5">
    <source>
        <dbReference type="ARBA" id="ARBA00022840"/>
    </source>
</evidence>
<evidence type="ECO:0000256" key="7">
    <source>
        <dbReference type="ARBA" id="ARBA00023146"/>
    </source>
</evidence>
<dbReference type="PRINTS" id="PR00985">
    <property type="entry name" value="TRNASYNTHLEU"/>
</dbReference>
<dbReference type="PANTHER" id="PTHR43740">
    <property type="entry name" value="LEUCYL-TRNA SYNTHETASE"/>
    <property type="match status" value="1"/>
</dbReference>
<comment type="caution">
    <text evidence="14">The sequence shown here is derived from an EMBL/GenBank/DDBJ whole genome shotgun (WGS) entry which is preliminary data.</text>
</comment>
<dbReference type="Pfam" id="PF00133">
    <property type="entry name" value="tRNA-synt_1"/>
    <property type="match status" value="2"/>
</dbReference>
<dbReference type="Gene3D" id="3.90.740.10">
    <property type="entry name" value="Valyl/Leucyl/Isoleucyl-tRNA synthetase, editing domain"/>
    <property type="match status" value="1"/>
</dbReference>
<dbReference type="HAMAP" id="MF_00049_B">
    <property type="entry name" value="Leu_tRNA_synth_B"/>
    <property type="match status" value="1"/>
</dbReference>
<comment type="similarity">
    <text evidence="1 9 10">Belongs to the class-I aminoacyl-tRNA synthetase family.</text>
</comment>
<dbReference type="PROSITE" id="PS00178">
    <property type="entry name" value="AA_TRNA_LIGASE_I"/>
    <property type="match status" value="1"/>
</dbReference>
<dbReference type="Pfam" id="PF13603">
    <property type="entry name" value="tRNA-synt_1_2"/>
    <property type="match status" value="1"/>
</dbReference>
<gene>
    <name evidence="9" type="primary">leuS</name>
    <name evidence="14" type="ORF">ACFS7Z_01865</name>
</gene>
<name>A0ABW6BPL6_9BACT</name>
<dbReference type="SUPFAM" id="SSF47323">
    <property type="entry name" value="Anticodon-binding domain of a subclass of class I aminoacyl-tRNA synthetases"/>
    <property type="match status" value="1"/>
</dbReference>
<keyword evidence="3 9" id="KW-0436">Ligase</keyword>
<dbReference type="InterPro" id="IPR002300">
    <property type="entry name" value="aa-tRNA-synth_Ia"/>
</dbReference>
<dbReference type="RefSeq" id="WP_377480011.1">
    <property type="nucleotide sequence ID" value="NZ_JBHUOX010000001.1"/>
</dbReference>
<feature type="domain" description="Methionyl/Valyl/Leucyl/Isoleucyl-tRNA synthetase anticodon-binding" evidence="12">
    <location>
        <begin position="838"/>
        <end position="950"/>
    </location>
</feature>
<feature type="short sequence motif" description="'KMSKS' region" evidence="9">
    <location>
        <begin position="761"/>
        <end position="765"/>
    </location>
</feature>
<comment type="subcellular location">
    <subcellularLocation>
        <location evidence="9">Cytoplasm</location>
    </subcellularLocation>
</comment>
<dbReference type="Proteomes" id="UP001597641">
    <property type="component" value="Unassembled WGS sequence"/>
</dbReference>
<dbReference type="GO" id="GO:0004823">
    <property type="term" value="F:leucine-tRNA ligase activity"/>
    <property type="evidence" value="ECO:0007669"/>
    <property type="project" value="UniProtKB-EC"/>
</dbReference>
<accession>A0ABW6BPL6</accession>
<evidence type="ECO:0000256" key="6">
    <source>
        <dbReference type="ARBA" id="ARBA00022917"/>
    </source>
</evidence>
<feature type="binding site" evidence="9">
    <location>
        <position position="764"/>
    </location>
    <ligand>
        <name>ATP</name>
        <dbReference type="ChEBI" id="CHEBI:30616"/>
    </ligand>
</feature>
<dbReference type="SUPFAM" id="SSF52374">
    <property type="entry name" value="Nucleotidylyl transferase"/>
    <property type="match status" value="1"/>
</dbReference>
<evidence type="ECO:0000256" key="9">
    <source>
        <dbReference type="HAMAP-Rule" id="MF_00049"/>
    </source>
</evidence>
<dbReference type="PANTHER" id="PTHR43740:SF2">
    <property type="entry name" value="LEUCINE--TRNA LIGASE, MITOCHONDRIAL"/>
    <property type="match status" value="1"/>
</dbReference>
<reference evidence="15" key="1">
    <citation type="journal article" date="2019" name="Int. J. Syst. Evol. Microbiol.">
        <title>The Global Catalogue of Microorganisms (GCM) 10K type strain sequencing project: providing services to taxonomists for standard genome sequencing and annotation.</title>
        <authorList>
            <consortium name="The Broad Institute Genomics Platform"/>
            <consortium name="The Broad Institute Genome Sequencing Center for Infectious Disease"/>
            <person name="Wu L."/>
            <person name="Ma J."/>
        </authorList>
    </citation>
    <scope>NUCLEOTIDE SEQUENCE [LARGE SCALE GENOMIC DNA]</scope>
    <source>
        <strain evidence="15">KCTC 23984</strain>
    </source>
</reference>
<keyword evidence="5 9" id="KW-0067">ATP-binding</keyword>
<comment type="catalytic activity">
    <reaction evidence="8 9">
        <text>tRNA(Leu) + L-leucine + ATP = L-leucyl-tRNA(Leu) + AMP + diphosphate</text>
        <dbReference type="Rhea" id="RHEA:11688"/>
        <dbReference type="Rhea" id="RHEA-COMP:9613"/>
        <dbReference type="Rhea" id="RHEA-COMP:9622"/>
        <dbReference type="ChEBI" id="CHEBI:30616"/>
        <dbReference type="ChEBI" id="CHEBI:33019"/>
        <dbReference type="ChEBI" id="CHEBI:57427"/>
        <dbReference type="ChEBI" id="CHEBI:78442"/>
        <dbReference type="ChEBI" id="CHEBI:78494"/>
        <dbReference type="ChEBI" id="CHEBI:456215"/>
        <dbReference type="EC" id="6.1.1.4"/>
    </reaction>
</comment>
<evidence type="ECO:0000256" key="3">
    <source>
        <dbReference type="ARBA" id="ARBA00022598"/>
    </source>
</evidence>
<keyword evidence="2 9" id="KW-0963">Cytoplasm</keyword>
<dbReference type="EMBL" id="JBHUOX010000001">
    <property type="protein sequence ID" value="MFD2999091.1"/>
    <property type="molecule type" value="Genomic_DNA"/>
</dbReference>
<evidence type="ECO:0000313" key="15">
    <source>
        <dbReference type="Proteomes" id="UP001597641"/>
    </source>
</evidence>
<evidence type="ECO:0000259" key="12">
    <source>
        <dbReference type="Pfam" id="PF08264"/>
    </source>
</evidence>
<dbReference type="Gene3D" id="3.40.50.620">
    <property type="entry name" value="HUPs"/>
    <property type="match status" value="3"/>
</dbReference>
<proteinExistence type="inferred from homology"/>
<protein>
    <recommendedName>
        <fullName evidence="9">Leucine--tRNA ligase</fullName>
        <ecNumber evidence="9">6.1.1.4</ecNumber>
    </recommendedName>
    <alternativeName>
        <fullName evidence="9">Leucyl-tRNA synthetase</fullName>
        <shortName evidence="9">LeuRS</shortName>
    </alternativeName>
</protein>
<dbReference type="InterPro" id="IPR013155">
    <property type="entry name" value="M/V/L/I-tRNA-synth_anticd-bd"/>
</dbReference>
<keyword evidence="7 9" id="KW-0030">Aminoacyl-tRNA synthetase</keyword>
<evidence type="ECO:0000259" key="11">
    <source>
        <dbReference type="Pfam" id="PF00133"/>
    </source>
</evidence>
<evidence type="ECO:0000256" key="2">
    <source>
        <dbReference type="ARBA" id="ARBA00022490"/>
    </source>
</evidence>
<dbReference type="EC" id="6.1.1.4" evidence="9"/>
<dbReference type="InterPro" id="IPR009008">
    <property type="entry name" value="Val/Leu/Ile-tRNA-synth_edit"/>
</dbReference>
<evidence type="ECO:0000256" key="1">
    <source>
        <dbReference type="ARBA" id="ARBA00005594"/>
    </source>
</evidence>
<evidence type="ECO:0000256" key="8">
    <source>
        <dbReference type="ARBA" id="ARBA00047469"/>
    </source>
</evidence>